<proteinExistence type="predicted"/>
<sequence>MPTLTRITTKLLSDPTDHPFECELCGRGYDVQRDNCPACGSLNVESSGKKRV</sequence>
<dbReference type="OrthoDB" id="295069at2157"/>
<name>A0A830EUQ6_9EURY</name>
<gene>
    <name evidence="1" type="ORF">GCM10009037_14750</name>
</gene>
<dbReference type="AlphaFoldDB" id="A0A830EUQ6"/>
<reference evidence="1 2" key="1">
    <citation type="journal article" date="2019" name="Int. J. Syst. Evol. Microbiol.">
        <title>The Global Catalogue of Microorganisms (GCM) 10K type strain sequencing project: providing services to taxonomists for standard genome sequencing and annotation.</title>
        <authorList>
            <consortium name="The Broad Institute Genomics Platform"/>
            <consortium name="The Broad Institute Genome Sequencing Center for Infectious Disease"/>
            <person name="Wu L."/>
            <person name="Ma J."/>
        </authorList>
    </citation>
    <scope>NUCLEOTIDE SEQUENCE [LARGE SCALE GENOMIC DNA]</scope>
    <source>
        <strain evidence="1 2">JCM 19585</strain>
    </source>
</reference>
<evidence type="ECO:0000313" key="2">
    <source>
        <dbReference type="Proteomes" id="UP000628840"/>
    </source>
</evidence>
<evidence type="ECO:0000313" key="1">
    <source>
        <dbReference type="EMBL" id="GGL32157.1"/>
    </source>
</evidence>
<protein>
    <submittedName>
        <fullName evidence="1">Uncharacterized protein</fullName>
    </submittedName>
</protein>
<accession>A0A830EUQ6</accession>
<keyword evidence="2" id="KW-1185">Reference proteome</keyword>
<dbReference type="RefSeq" id="WP_188881799.1">
    <property type="nucleotide sequence ID" value="NZ_BMPF01000002.1"/>
</dbReference>
<comment type="caution">
    <text evidence="1">The sequence shown here is derived from an EMBL/GenBank/DDBJ whole genome shotgun (WGS) entry which is preliminary data.</text>
</comment>
<organism evidence="1 2">
    <name type="scientific">Halarchaeum grantii</name>
    <dbReference type="NCBI Taxonomy" id="1193105"/>
    <lineage>
        <taxon>Archaea</taxon>
        <taxon>Methanobacteriati</taxon>
        <taxon>Methanobacteriota</taxon>
        <taxon>Stenosarchaea group</taxon>
        <taxon>Halobacteria</taxon>
        <taxon>Halobacteriales</taxon>
        <taxon>Halobacteriaceae</taxon>
    </lineage>
</organism>
<dbReference type="EMBL" id="BMPF01000002">
    <property type="protein sequence ID" value="GGL32157.1"/>
    <property type="molecule type" value="Genomic_DNA"/>
</dbReference>
<dbReference type="Proteomes" id="UP000628840">
    <property type="component" value="Unassembled WGS sequence"/>
</dbReference>